<keyword evidence="3" id="KW-0804">Transcription</keyword>
<dbReference type="SMART" id="SM00345">
    <property type="entry name" value="HTH_GNTR"/>
    <property type="match status" value="1"/>
</dbReference>
<name>A0ABV6ACL2_9HYPH</name>
<dbReference type="InterPro" id="IPR036388">
    <property type="entry name" value="WH-like_DNA-bd_sf"/>
</dbReference>
<dbReference type="InterPro" id="IPR036390">
    <property type="entry name" value="WH_DNA-bd_sf"/>
</dbReference>
<dbReference type="Gene3D" id="1.20.120.530">
    <property type="entry name" value="GntR ligand-binding domain-like"/>
    <property type="match status" value="1"/>
</dbReference>
<dbReference type="Pfam" id="PF00392">
    <property type="entry name" value="GntR"/>
    <property type="match status" value="1"/>
</dbReference>
<feature type="domain" description="HTH gntR-type" evidence="4">
    <location>
        <begin position="19"/>
        <end position="87"/>
    </location>
</feature>
<evidence type="ECO:0000256" key="2">
    <source>
        <dbReference type="ARBA" id="ARBA00023125"/>
    </source>
</evidence>
<dbReference type="PRINTS" id="PR00035">
    <property type="entry name" value="HTHGNTR"/>
</dbReference>
<dbReference type="PANTHER" id="PTHR43537:SF5">
    <property type="entry name" value="UXU OPERON TRANSCRIPTIONAL REGULATOR"/>
    <property type="match status" value="1"/>
</dbReference>
<dbReference type="PANTHER" id="PTHR43537">
    <property type="entry name" value="TRANSCRIPTIONAL REGULATOR, GNTR FAMILY"/>
    <property type="match status" value="1"/>
</dbReference>
<dbReference type="RefSeq" id="WP_377257560.1">
    <property type="nucleotide sequence ID" value="NZ_JBHMAA010000008.1"/>
</dbReference>
<evidence type="ECO:0000256" key="1">
    <source>
        <dbReference type="ARBA" id="ARBA00023015"/>
    </source>
</evidence>
<organism evidence="5 6">
    <name type="scientific">Rhizobium puerariae</name>
    <dbReference type="NCBI Taxonomy" id="1585791"/>
    <lineage>
        <taxon>Bacteria</taxon>
        <taxon>Pseudomonadati</taxon>
        <taxon>Pseudomonadota</taxon>
        <taxon>Alphaproteobacteria</taxon>
        <taxon>Hyphomicrobiales</taxon>
        <taxon>Rhizobiaceae</taxon>
        <taxon>Rhizobium/Agrobacterium group</taxon>
        <taxon>Rhizobium</taxon>
    </lineage>
</organism>
<dbReference type="Gene3D" id="1.10.10.10">
    <property type="entry name" value="Winged helix-like DNA-binding domain superfamily/Winged helix DNA-binding domain"/>
    <property type="match status" value="1"/>
</dbReference>
<evidence type="ECO:0000259" key="4">
    <source>
        <dbReference type="PROSITE" id="PS50949"/>
    </source>
</evidence>
<proteinExistence type="predicted"/>
<evidence type="ECO:0000256" key="3">
    <source>
        <dbReference type="ARBA" id="ARBA00023163"/>
    </source>
</evidence>
<dbReference type="EMBL" id="JBHMAA010000008">
    <property type="protein sequence ID" value="MFB9948356.1"/>
    <property type="molecule type" value="Genomic_DNA"/>
</dbReference>
<dbReference type="Proteomes" id="UP001589692">
    <property type="component" value="Unassembled WGS sequence"/>
</dbReference>
<evidence type="ECO:0000313" key="6">
    <source>
        <dbReference type="Proteomes" id="UP001589692"/>
    </source>
</evidence>
<dbReference type="PROSITE" id="PS50949">
    <property type="entry name" value="HTH_GNTR"/>
    <property type="match status" value="1"/>
</dbReference>
<keyword evidence="6" id="KW-1185">Reference proteome</keyword>
<gene>
    <name evidence="5" type="ORF">ACFFP0_05815</name>
</gene>
<dbReference type="Pfam" id="PF07729">
    <property type="entry name" value="FCD"/>
    <property type="match status" value="1"/>
</dbReference>
<keyword evidence="1" id="KW-0805">Transcription regulation</keyword>
<evidence type="ECO:0000313" key="5">
    <source>
        <dbReference type="EMBL" id="MFB9948356.1"/>
    </source>
</evidence>
<dbReference type="InterPro" id="IPR011711">
    <property type="entry name" value="GntR_C"/>
</dbReference>
<dbReference type="InterPro" id="IPR008920">
    <property type="entry name" value="TF_FadR/GntR_C"/>
</dbReference>
<dbReference type="InterPro" id="IPR000524">
    <property type="entry name" value="Tscrpt_reg_HTH_GntR"/>
</dbReference>
<accession>A0ABV6ACL2</accession>
<dbReference type="SUPFAM" id="SSF48008">
    <property type="entry name" value="GntR ligand-binding domain-like"/>
    <property type="match status" value="1"/>
</dbReference>
<dbReference type="SMART" id="SM00895">
    <property type="entry name" value="FCD"/>
    <property type="match status" value="1"/>
</dbReference>
<dbReference type="SUPFAM" id="SSF46785">
    <property type="entry name" value="Winged helix' DNA-binding domain"/>
    <property type="match status" value="1"/>
</dbReference>
<sequence>MTAEAENSVSPSAGWRRRETLSSQLVRTVAERIRVGEYPKGAKLPTEKALIDEFGVSRTVVREAIANLRASGLISIHHGIGAFVRQDAGVTPFRLSEESLVAVEEIVKGLELRIGIESEAAALAAHRRTEADLEAIRQACAAMDTAIRHASRDTQADFDFHCAVASASQNEHFYRIFSYLGETLMPRMRVQTNDISDAMFSGHLGRVNDEHRAVLQAIEARDADGARAAMRKHLSDSRDRMVERLRYDK</sequence>
<dbReference type="CDD" id="cd07377">
    <property type="entry name" value="WHTH_GntR"/>
    <property type="match status" value="1"/>
</dbReference>
<comment type="caution">
    <text evidence="5">The sequence shown here is derived from an EMBL/GenBank/DDBJ whole genome shotgun (WGS) entry which is preliminary data.</text>
</comment>
<protein>
    <submittedName>
        <fullName evidence="5">FadR/GntR family transcriptional regulator</fullName>
    </submittedName>
</protein>
<reference evidence="5 6" key="1">
    <citation type="submission" date="2024-09" db="EMBL/GenBank/DDBJ databases">
        <authorList>
            <person name="Sun Q."/>
            <person name="Mori K."/>
        </authorList>
    </citation>
    <scope>NUCLEOTIDE SEQUENCE [LARGE SCALE GENOMIC DNA]</scope>
    <source>
        <strain evidence="5 6">TBRC 4938</strain>
    </source>
</reference>
<keyword evidence="2" id="KW-0238">DNA-binding</keyword>